<feature type="domain" description="G-protein coupled receptors family 1 profile" evidence="12">
    <location>
        <begin position="1"/>
        <end position="234"/>
    </location>
</feature>
<feature type="transmembrane region" description="Helical" evidence="10">
    <location>
        <begin position="358"/>
        <end position="383"/>
    </location>
</feature>
<comment type="caution">
    <text evidence="13">The sequence shown here is derived from an EMBL/GenBank/DDBJ whole genome shotgun (WGS) entry which is preliminary data.</text>
</comment>
<feature type="chain" id="PRO_5043942186" description="G-protein coupled receptors family 1 profile domain-containing protein" evidence="11">
    <location>
        <begin position="20"/>
        <end position="577"/>
    </location>
</feature>
<feature type="transmembrane region" description="Helical" evidence="10">
    <location>
        <begin position="79"/>
        <end position="101"/>
    </location>
</feature>
<evidence type="ECO:0000313" key="14">
    <source>
        <dbReference type="Proteomes" id="UP001159428"/>
    </source>
</evidence>
<feature type="transmembrane region" description="Helical" evidence="10">
    <location>
        <begin position="497"/>
        <end position="518"/>
    </location>
</feature>
<dbReference type="PANTHER" id="PTHR24249">
    <property type="entry name" value="HISTAMINE RECEPTOR-RELATED G-PROTEIN COUPLED RECEPTOR"/>
    <property type="match status" value="1"/>
</dbReference>
<dbReference type="InterPro" id="IPR050569">
    <property type="entry name" value="TAAR"/>
</dbReference>
<keyword evidence="14" id="KW-1185">Reference proteome</keyword>
<dbReference type="PROSITE" id="PS50262">
    <property type="entry name" value="G_PROTEIN_RECEP_F1_2"/>
    <property type="match status" value="2"/>
</dbReference>
<organism evidence="13 14">
    <name type="scientific">Pocillopora meandrina</name>
    <dbReference type="NCBI Taxonomy" id="46732"/>
    <lineage>
        <taxon>Eukaryota</taxon>
        <taxon>Metazoa</taxon>
        <taxon>Cnidaria</taxon>
        <taxon>Anthozoa</taxon>
        <taxon>Hexacorallia</taxon>
        <taxon>Scleractinia</taxon>
        <taxon>Astrocoeniina</taxon>
        <taxon>Pocilloporidae</taxon>
        <taxon>Pocillopora</taxon>
    </lineage>
</organism>
<evidence type="ECO:0000256" key="6">
    <source>
        <dbReference type="ARBA" id="ARBA00023136"/>
    </source>
</evidence>
<feature type="signal peptide" evidence="11">
    <location>
        <begin position="1"/>
        <end position="19"/>
    </location>
</feature>
<feature type="transmembrane region" description="Helical" evidence="10">
    <location>
        <begin position="127"/>
        <end position="147"/>
    </location>
</feature>
<keyword evidence="7 9" id="KW-0675">Receptor</keyword>
<evidence type="ECO:0000256" key="1">
    <source>
        <dbReference type="ARBA" id="ARBA00004651"/>
    </source>
</evidence>
<evidence type="ECO:0000313" key="13">
    <source>
        <dbReference type="EMBL" id="CAH3112644.1"/>
    </source>
</evidence>
<keyword evidence="2" id="KW-1003">Cell membrane</keyword>
<dbReference type="Proteomes" id="UP001159428">
    <property type="component" value="Unassembled WGS sequence"/>
</dbReference>
<keyword evidence="3 9" id="KW-0812">Transmembrane</keyword>
<keyword evidence="11" id="KW-0732">Signal</keyword>
<feature type="transmembrane region" description="Helical" evidence="10">
    <location>
        <begin position="254"/>
        <end position="274"/>
    </location>
</feature>
<dbReference type="PRINTS" id="PR00237">
    <property type="entry name" value="GPCRRHODOPSN"/>
</dbReference>
<evidence type="ECO:0000256" key="3">
    <source>
        <dbReference type="ARBA" id="ARBA00022692"/>
    </source>
</evidence>
<proteinExistence type="inferred from homology"/>
<comment type="similarity">
    <text evidence="9">Belongs to the G-protein coupled receptor 1 family.</text>
</comment>
<evidence type="ECO:0000256" key="5">
    <source>
        <dbReference type="ARBA" id="ARBA00023040"/>
    </source>
</evidence>
<name>A0AAU9WHL9_9CNID</name>
<comment type="subcellular location">
    <subcellularLocation>
        <location evidence="1">Cell membrane</location>
        <topology evidence="1">Multi-pass membrane protein</topology>
    </subcellularLocation>
</comment>
<feature type="transmembrane region" description="Helical" evidence="10">
    <location>
        <begin position="409"/>
        <end position="432"/>
    </location>
</feature>
<sequence>MNFLLCSLALSDLLTGSLSIPLHVGCDVTWKTKICVASQLFMRFTSVSTVMHLLAITMDRYLGIKHALRYNALVTKYRVIVTSVLIWSSSIFSSLIQLAWINYGRDDVDEEDEDLTKHEIRYDVTNLVLYVAIPFVVMTIVYINIFIEILRQYRNIKQYNSPGWTETKKRTHHEWKAVAIFSIMLLVFIICWLPFFTTRLQHNLGKKLFELPLSSEYIFVYLRFFTSFFNPCMYIFDDEFDDMSEGRFQPVVDVPAIALAVFIVIINSLALIMVAKKTYLRSITNLLLCSLALSDLLTGLVSVPLFITCNIIRRLAVCLTEEQLSRFISASIVSHLMSVVIDRYLAIVHPLRYTSLVTLRRCAIVIIFIWTSSAVTALVQLTWLDPFNHDPHDEDLTDSFQRTELVYDILFLILFFLIPLMIMCFTYARIIFEIIRQSRNIRRENTPSLPDTRKRSRNHHEWRAIAIFAAMMFVYIICWLPYFMLRRFDLSALADTFILAVVWLRYLASLLNPCMYIFGKKDFRKALIEHVLPMKLQQNSSSTKSTALRSTVNADDFFSRRGGGYTEIGRRKETSVI</sequence>
<evidence type="ECO:0000256" key="2">
    <source>
        <dbReference type="ARBA" id="ARBA00022475"/>
    </source>
</evidence>
<dbReference type="EMBL" id="CALNXJ010000013">
    <property type="protein sequence ID" value="CAH3112644.1"/>
    <property type="molecule type" value="Genomic_DNA"/>
</dbReference>
<keyword evidence="5 9" id="KW-0297">G-protein coupled receptor</keyword>
<keyword evidence="8 9" id="KW-0807">Transducer</keyword>
<evidence type="ECO:0000256" key="10">
    <source>
        <dbReference type="SAM" id="Phobius"/>
    </source>
</evidence>
<feature type="transmembrane region" description="Helical" evidence="10">
    <location>
        <begin position="327"/>
        <end position="346"/>
    </location>
</feature>
<dbReference type="CDD" id="cd00637">
    <property type="entry name" value="7tm_classA_rhodopsin-like"/>
    <property type="match status" value="2"/>
</dbReference>
<evidence type="ECO:0000256" key="9">
    <source>
        <dbReference type="RuleBase" id="RU000688"/>
    </source>
</evidence>
<evidence type="ECO:0000256" key="11">
    <source>
        <dbReference type="SAM" id="SignalP"/>
    </source>
</evidence>
<dbReference type="SUPFAM" id="SSF81321">
    <property type="entry name" value="Family A G protein-coupled receptor-like"/>
    <property type="match status" value="2"/>
</dbReference>
<dbReference type="SMART" id="SM01381">
    <property type="entry name" value="7TM_GPCR_Srsx"/>
    <property type="match status" value="1"/>
</dbReference>
<protein>
    <recommendedName>
        <fullName evidence="12">G-protein coupled receptors family 1 profile domain-containing protein</fullName>
    </recommendedName>
</protein>
<evidence type="ECO:0000256" key="7">
    <source>
        <dbReference type="ARBA" id="ARBA00023170"/>
    </source>
</evidence>
<keyword evidence="4 10" id="KW-1133">Transmembrane helix</keyword>
<keyword evidence="6 10" id="KW-0472">Membrane</keyword>
<dbReference type="PANTHER" id="PTHR24249:SF372">
    <property type="entry name" value="G-PROTEIN COUPLED RECEPTORS FAMILY 1 PROFILE DOMAIN-CONTAINING PROTEIN"/>
    <property type="match status" value="1"/>
</dbReference>
<feature type="transmembrane region" description="Helical" evidence="10">
    <location>
        <begin position="462"/>
        <end position="485"/>
    </location>
</feature>
<feature type="transmembrane region" description="Helical" evidence="10">
    <location>
        <begin position="286"/>
        <end position="307"/>
    </location>
</feature>
<dbReference type="Pfam" id="PF00001">
    <property type="entry name" value="7tm_1"/>
    <property type="match status" value="2"/>
</dbReference>
<evidence type="ECO:0000256" key="4">
    <source>
        <dbReference type="ARBA" id="ARBA00022989"/>
    </source>
</evidence>
<accession>A0AAU9WHL9</accession>
<feature type="domain" description="G-protein coupled receptors family 1 profile" evidence="12">
    <location>
        <begin position="266"/>
        <end position="516"/>
    </location>
</feature>
<dbReference type="AlphaFoldDB" id="A0AAU9WHL9"/>
<dbReference type="InterPro" id="IPR000276">
    <property type="entry name" value="GPCR_Rhodpsn"/>
</dbReference>
<evidence type="ECO:0000256" key="8">
    <source>
        <dbReference type="ARBA" id="ARBA00023224"/>
    </source>
</evidence>
<reference evidence="13 14" key="1">
    <citation type="submission" date="2022-05" db="EMBL/GenBank/DDBJ databases">
        <authorList>
            <consortium name="Genoscope - CEA"/>
            <person name="William W."/>
        </authorList>
    </citation>
    <scope>NUCLEOTIDE SEQUENCE [LARGE SCALE GENOMIC DNA]</scope>
</reference>
<dbReference type="PROSITE" id="PS00237">
    <property type="entry name" value="G_PROTEIN_RECEP_F1_1"/>
    <property type="match status" value="1"/>
</dbReference>
<gene>
    <name evidence="13" type="ORF">PMEA_00004590</name>
</gene>
<dbReference type="GO" id="GO:0005886">
    <property type="term" value="C:plasma membrane"/>
    <property type="evidence" value="ECO:0007669"/>
    <property type="project" value="UniProtKB-SubCell"/>
</dbReference>
<feature type="transmembrane region" description="Helical" evidence="10">
    <location>
        <begin position="177"/>
        <end position="196"/>
    </location>
</feature>
<dbReference type="InterPro" id="IPR017452">
    <property type="entry name" value="GPCR_Rhodpsn_7TM"/>
</dbReference>
<dbReference type="GO" id="GO:0004930">
    <property type="term" value="F:G protein-coupled receptor activity"/>
    <property type="evidence" value="ECO:0007669"/>
    <property type="project" value="UniProtKB-KW"/>
</dbReference>
<dbReference type="Gene3D" id="1.20.1070.10">
    <property type="entry name" value="Rhodopsin 7-helix transmembrane proteins"/>
    <property type="match status" value="2"/>
</dbReference>
<evidence type="ECO:0000259" key="12">
    <source>
        <dbReference type="PROSITE" id="PS50262"/>
    </source>
</evidence>